<evidence type="ECO:0000256" key="12">
    <source>
        <dbReference type="ARBA" id="ARBA00030904"/>
    </source>
</evidence>
<name>A0A1S3HGY8_LINAN</name>
<dbReference type="GO" id="GO:0006431">
    <property type="term" value="P:methionyl-tRNA aminoacylation"/>
    <property type="evidence" value="ECO:0007669"/>
    <property type="project" value="InterPro"/>
</dbReference>
<dbReference type="InterPro" id="IPR014758">
    <property type="entry name" value="Met-tRNA_synth"/>
</dbReference>
<dbReference type="PROSITE" id="PS00762">
    <property type="entry name" value="WHEP_TRS_1"/>
    <property type="match status" value="2"/>
</dbReference>
<evidence type="ECO:0000256" key="9">
    <source>
        <dbReference type="ARBA" id="ARBA00022884"/>
    </source>
</evidence>
<dbReference type="FunCoup" id="A0A1S3HGY8">
    <property type="interactions" value="1945"/>
</dbReference>
<evidence type="ECO:0000256" key="1">
    <source>
        <dbReference type="ARBA" id="ARBA00004496"/>
    </source>
</evidence>
<dbReference type="Gene3D" id="1.10.287.10">
    <property type="entry name" value="S15/NS1, RNA-binding"/>
    <property type="match status" value="2"/>
</dbReference>
<dbReference type="InterPro" id="IPR001412">
    <property type="entry name" value="aa-tRNA-synth_I_CS"/>
</dbReference>
<dbReference type="GO" id="GO:0005524">
    <property type="term" value="F:ATP binding"/>
    <property type="evidence" value="ECO:0007669"/>
    <property type="project" value="UniProtKB-KW"/>
</dbReference>
<accession>A0A1S3HGY8</accession>
<dbReference type="InterPro" id="IPR041598">
    <property type="entry name" value="MARS_N"/>
</dbReference>
<dbReference type="InterPro" id="IPR009080">
    <property type="entry name" value="tRNAsynth_Ia_anticodon-bd"/>
</dbReference>
<dbReference type="PANTHER" id="PTHR45765:SF1">
    <property type="entry name" value="METHIONINE--TRNA LIGASE, CYTOPLASMIC"/>
    <property type="match status" value="1"/>
</dbReference>
<dbReference type="GeneID" id="106154483"/>
<dbReference type="InterPro" id="IPR000738">
    <property type="entry name" value="WHEP-TRS_dom"/>
</dbReference>
<feature type="domain" description="WHEP-TRS" evidence="17">
    <location>
        <begin position="918"/>
        <end position="974"/>
    </location>
</feature>
<sequence>MKLISDAGNIHTLKIAIASELTGTHLQYEEVKHDEKVAGALTQNKLPILEVDTGLTLFSANAACRYILCKAGQDVDSLMVDQWLEWEAAELQPVLWPYLVSSVGQGKVESKQVQAVKGLLAHLDDALHLKELIVRDQISAADIVLWSALFPAFFDIAALQDWSSQYLNISRWFNKLSQHPAFQKGFTMVTSGKGVSAFKASLLAQPVPLPAIWDTKKLKMTLTGSGDKEKTEPPSEEKSVSVTAEETKAAVAAWKQMTTPTPVQRTHPILPQEGKRNILITSALPYVNNVPHLGNIIGCVLSADVYARFCRLRNYNILYISGTDEYGTATETKALEEGLTPQQICDKYNKLHSEIYEWFNIDFDYFGRTSTTQQTEISQDIFWKLYEKGFVITDTVEQLHCAKCDRFLADRFVEGTCPLCAYEDARGDQCDKCGKLINATELKNPKCKVCKTTPEIKTSEHLFLDLPKLEPTLSSYLDKQFEDGIWTQNAKVITKSWIRDGLKPRCITRDLKWGTPVPLEGFTDKVFYVWFDAPIGYISIMANYTDKWKQWWKNPQQVQLYNFMAKDNVPFHSVIFPCTLLGADDNFTIVNHLSACEYLNYEDGKFSKSRGIGVFGNNAQETGVPADIWRFYLLFIRPESQDSTFAWEDFVLKNNSELLNNLGNFINRALMFVANSFGGQVQEITLTSEDEELLALITRDLKAYVDCLEKIKLREGITHILNISRLGNQYMQANKPWELVKGDAAQKSRAGTVVSLSANIACLLSVLLQPYMPQVSATIQMQVNAPKECNVITEKFVCLLKPGHKIGTPQPLFKKMDPKEAEAHKKKFAGQGDDSKKATSGGKGKGPAAAVAANPAEAERLTAEVAKQGDAVRQLKASKADKTTIDAAVAVLLDLKKQLSAAQGQNSHGHSNTADPAAAERLTAEVTKQGDVVRQLKASKADKSSIDEAVAVLLDLKKQLALAQGQNPTDVQGSGKKKGKKK</sequence>
<dbReference type="InterPro" id="IPR036282">
    <property type="entry name" value="Glutathione-S-Trfase_C_sf"/>
</dbReference>
<dbReference type="InterPro" id="IPR023458">
    <property type="entry name" value="Met-tRNA_ligase_1"/>
</dbReference>
<evidence type="ECO:0000256" key="13">
    <source>
        <dbReference type="ARBA" id="ARBA00047364"/>
    </source>
</evidence>
<dbReference type="Gene3D" id="2.20.28.20">
    <property type="entry name" value="Methionyl-tRNA synthetase, Zn-domain"/>
    <property type="match status" value="1"/>
</dbReference>
<dbReference type="SUPFAM" id="SSF57770">
    <property type="entry name" value="Methionyl-tRNA synthetase (MetRS), Zn-domain"/>
    <property type="match status" value="1"/>
</dbReference>
<feature type="compositionally biased region" description="Basic and acidic residues" evidence="15">
    <location>
        <begin position="814"/>
        <end position="823"/>
    </location>
</feature>
<dbReference type="GO" id="GO:0004825">
    <property type="term" value="F:methionine-tRNA ligase activity"/>
    <property type="evidence" value="ECO:0007669"/>
    <property type="project" value="UniProtKB-EC"/>
</dbReference>
<evidence type="ECO:0000256" key="11">
    <source>
        <dbReference type="ARBA" id="ARBA00023146"/>
    </source>
</evidence>
<feature type="compositionally biased region" description="Low complexity" evidence="15">
    <location>
        <begin position="846"/>
        <end position="855"/>
    </location>
</feature>
<evidence type="ECO:0000256" key="10">
    <source>
        <dbReference type="ARBA" id="ARBA00022917"/>
    </source>
</evidence>
<dbReference type="CDD" id="cd00814">
    <property type="entry name" value="MetRS_core"/>
    <property type="match status" value="1"/>
</dbReference>
<dbReference type="Pfam" id="PF19303">
    <property type="entry name" value="Anticodon_3"/>
    <property type="match status" value="1"/>
</dbReference>
<comment type="similarity">
    <text evidence="2 14">Belongs to the class-I aminoacyl-tRNA synthetase family.</text>
</comment>
<dbReference type="InterPro" id="IPR033911">
    <property type="entry name" value="MetRS_core"/>
</dbReference>
<dbReference type="OrthoDB" id="5844513at2759"/>
<dbReference type="SUPFAM" id="SSF52374">
    <property type="entry name" value="Nucleotidylyl transferase"/>
    <property type="match status" value="1"/>
</dbReference>
<organism evidence="18 19">
    <name type="scientific">Lingula anatina</name>
    <name type="common">Brachiopod</name>
    <name type="synonym">Lingula unguis</name>
    <dbReference type="NCBI Taxonomy" id="7574"/>
    <lineage>
        <taxon>Eukaryota</taxon>
        <taxon>Metazoa</taxon>
        <taxon>Spiralia</taxon>
        <taxon>Lophotrochozoa</taxon>
        <taxon>Brachiopoda</taxon>
        <taxon>Linguliformea</taxon>
        <taxon>Lingulata</taxon>
        <taxon>Lingulida</taxon>
        <taxon>Linguloidea</taxon>
        <taxon>Lingulidae</taxon>
        <taxon>Lingula</taxon>
    </lineage>
</organism>
<dbReference type="SMART" id="SM00991">
    <property type="entry name" value="WHEP-TRS"/>
    <property type="match status" value="2"/>
</dbReference>
<feature type="compositionally biased region" description="Polar residues" evidence="15">
    <location>
        <begin position="902"/>
        <end position="914"/>
    </location>
</feature>
<feature type="region of interest" description="Disordered" evidence="15">
    <location>
        <begin position="963"/>
        <end position="982"/>
    </location>
</feature>
<dbReference type="PROSITE" id="PS51185">
    <property type="entry name" value="WHEP_TRS_2"/>
    <property type="match status" value="2"/>
</dbReference>
<dbReference type="GO" id="GO:0017101">
    <property type="term" value="C:aminoacyl-tRNA synthetase multienzyme complex"/>
    <property type="evidence" value="ECO:0007669"/>
    <property type="project" value="TreeGrafter"/>
</dbReference>
<dbReference type="FunFam" id="1.10.730.10:FF:000010">
    <property type="entry name" value="methionine--tRNA ligase, cytoplasmic"/>
    <property type="match status" value="1"/>
</dbReference>
<dbReference type="KEGG" id="lak:106154483"/>
<dbReference type="InterPro" id="IPR009068">
    <property type="entry name" value="uS15_NS1_RNA-bd_sf"/>
</dbReference>
<dbReference type="InterPro" id="IPR010987">
    <property type="entry name" value="Glutathione-S-Trfase_C-like"/>
</dbReference>
<evidence type="ECO:0000313" key="18">
    <source>
        <dbReference type="Proteomes" id="UP000085678"/>
    </source>
</evidence>
<proteinExistence type="inferred from homology"/>
<feature type="domain" description="GST C-terminal" evidence="16">
    <location>
        <begin position="73"/>
        <end position="203"/>
    </location>
</feature>
<dbReference type="NCBIfam" id="TIGR00398">
    <property type="entry name" value="metG"/>
    <property type="match status" value="1"/>
</dbReference>
<evidence type="ECO:0000256" key="6">
    <source>
        <dbReference type="ARBA" id="ARBA00022598"/>
    </source>
</evidence>
<dbReference type="InterPro" id="IPR041872">
    <property type="entry name" value="Anticodon_Met"/>
</dbReference>
<dbReference type="NCBIfam" id="NF001100">
    <property type="entry name" value="PRK00133.1"/>
    <property type="match status" value="1"/>
</dbReference>
<keyword evidence="11 14" id="KW-0030">Aminoacyl-tRNA synthetase</keyword>
<keyword evidence="8 14" id="KW-0067">ATP-binding</keyword>
<evidence type="ECO:0000256" key="8">
    <source>
        <dbReference type="ARBA" id="ARBA00022840"/>
    </source>
</evidence>
<dbReference type="EC" id="6.1.1.10" evidence="3"/>
<evidence type="ECO:0000259" key="16">
    <source>
        <dbReference type="PROSITE" id="PS50405"/>
    </source>
</evidence>
<comment type="subcellular location">
    <subcellularLocation>
        <location evidence="1">Cytoplasm</location>
    </subcellularLocation>
</comment>
<feature type="region of interest" description="Disordered" evidence="15">
    <location>
        <begin position="809"/>
        <end position="855"/>
    </location>
</feature>
<evidence type="ECO:0000256" key="2">
    <source>
        <dbReference type="ARBA" id="ARBA00005594"/>
    </source>
</evidence>
<dbReference type="PANTHER" id="PTHR45765">
    <property type="entry name" value="METHIONINE--TRNA LIGASE"/>
    <property type="match status" value="1"/>
</dbReference>
<dbReference type="PROSITE" id="PS00178">
    <property type="entry name" value="AA_TRNA_LIGASE_I"/>
    <property type="match status" value="1"/>
</dbReference>
<dbReference type="FunFam" id="2.20.28.20:FF:000001">
    <property type="entry name" value="Methionine--tRNA ligase"/>
    <property type="match status" value="1"/>
</dbReference>
<dbReference type="InterPro" id="IPR029038">
    <property type="entry name" value="MetRS_Zn"/>
</dbReference>
<dbReference type="GO" id="GO:0003723">
    <property type="term" value="F:RNA binding"/>
    <property type="evidence" value="ECO:0007669"/>
    <property type="project" value="UniProtKB-KW"/>
</dbReference>
<evidence type="ECO:0000256" key="14">
    <source>
        <dbReference type="RuleBase" id="RU363039"/>
    </source>
</evidence>
<evidence type="ECO:0000256" key="7">
    <source>
        <dbReference type="ARBA" id="ARBA00022741"/>
    </source>
</evidence>
<reference evidence="19" key="1">
    <citation type="submission" date="2025-08" db="UniProtKB">
        <authorList>
            <consortium name="RefSeq"/>
        </authorList>
    </citation>
    <scope>IDENTIFICATION</scope>
    <source>
        <tissue evidence="19">Gonads</tissue>
    </source>
</reference>
<evidence type="ECO:0000256" key="3">
    <source>
        <dbReference type="ARBA" id="ARBA00012838"/>
    </source>
</evidence>
<keyword evidence="5" id="KW-0963">Cytoplasm</keyword>
<dbReference type="CDD" id="cd07957">
    <property type="entry name" value="Anticodon_Ia_Met"/>
    <property type="match status" value="1"/>
</dbReference>
<keyword evidence="10 14" id="KW-0648">Protein biosynthesis</keyword>
<gene>
    <name evidence="19" type="primary">LOC106154483</name>
</gene>
<dbReference type="CDD" id="cd00939">
    <property type="entry name" value="MetRS_RNA"/>
    <property type="match status" value="2"/>
</dbReference>
<dbReference type="Gene3D" id="1.10.730.10">
    <property type="entry name" value="Isoleucyl-tRNA Synthetase, Domain 1"/>
    <property type="match status" value="1"/>
</dbReference>
<dbReference type="SUPFAM" id="SSF47060">
    <property type="entry name" value="S15/NS1 RNA-binding domain"/>
    <property type="match status" value="2"/>
</dbReference>
<evidence type="ECO:0000313" key="19">
    <source>
        <dbReference type="RefSeq" id="XP_013384289.1"/>
    </source>
</evidence>
<dbReference type="HAMAP" id="MF_00098">
    <property type="entry name" value="Met_tRNA_synth_type1"/>
    <property type="match status" value="1"/>
</dbReference>
<keyword evidence="7 14" id="KW-0547">Nucleotide-binding</keyword>
<dbReference type="SUPFAM" id="SSF47323">
    <property type="entry name" value="Anticodon-binding domain of a subclass of class I aminoacyl-tRNA synthetases"/>
    <property type="match status" value="1"/>
</dbReference>
<dbReference type="SUPFAM" id="SSF47616">
    <property type="entry name" value="GST C-terminal domain-like"/>
    <property type="match status" value="1"/>
</dbReference>
<evidence type="ECO:0000256" key="5">
    <source>
        <dbReference type="ARBA" id="ARBA00022490"/>
    </source>
</evidence>
<dbReference type="Proteomes" id="UP000085678">
    <property type="component" value="Unplaced"/>
</dbReference>
<dbReference type="RefSeq" id="XP_013384289.1">
    <property type="nucleotide sequence ID" value="XM_013528835.2"/>
</dbReference>
<protein>
    <recommendedName>
        <fullName evidence="4">Methionine--tRNA ligase, cytoplasmic</fullName>
        <ecNumber evidence="3">6.1.1.10</ecNumber>
    </recommendedName>
    <alternativeName>
        <fullName evidence="12">Methionyl-tRNA synthetase</fullName>
    </alternativeName>
</protein>
<feature type="domain" description="WHEP-TRS" evidence="17">
    <location>
        <begin position="857"/>
        <end position="913"/>
    </location>
</feature>
<dbReference type="InterPro" id="IPR014729">
    <property type="entry name" value="Rossmann-like_a/b/a_fold"/>
</dbReference>
<evidence type="ECO:0000259" key="17">
    <source>
        <dbReference type="PROSITE" id="PS51185"/>
    </source>
</evidence>
<keyword evidence="6 14" id="KW-0436">Ligase</keyword>
<dbReference type="InterPro" id="IPR015413">
    <property type="entry name" value="Methionyl/Leucyl_tRNA_Synth"/>
</dbReference>
<dbReference type="Gene3D" id="3.40.50.620">
    <property type="entry name" value="HUPs"/>
    <property type="match status" value="1"/>
</dbReference>
<dbReference type="STRING" id="7574.A0A1S3HGY8"/>
<keyword evidence="9" id="KW-0694">RNA-binding</keyword>
<dbReference type="PRINTS" id="PR01041">
    <property type="entry name" value="TRNASYNTHMET"/>
</dbReference>
<dbReference type="GO" id="GO:0005829">
    <property type="term" value="C:cytosol"/>
    <property type="evidence" value="ECO:0007669"/>
    <property type="project" value="TreeGrafter"/>
</dbReference>
<dbReference type="Pfam" id="PF09334">
    <property type="entry name" value="tRNA-synt_1g"/>
    <property type="match status" value="1"/>
</dbReference>
<dbReference type="PROSITE" id="PS50405">
    <property type="entry name" value="GST_CTER"/>
    <property type="match status" value="1"/>
</dbReference>
<comment type="catalytic activity">
    <reaction evidence="13">
        <text>tRNA(Met) + L-methionine + ATP = L-methionyl-tRNA(Met) + AMP + diphosphate</text>
        <dbReference type="Rhea" id="RHEA:13481"/>
        <dbReference type="Rhea" id="RHEA-COMP:9667"/>
        <dbReference type="Rhea" id="RHEA-COMP:9698"/>
        <dbReference type="ChEBI" id="CHEBI:30616"/>
        <dbReference type="ChEBI" id="CHEBI:33019"/>
        <dbReference type="ChEBI" id="CHEBI:57844"/>
        <dbReference type="ChEBI" id="CHEBI:78442"/>
        <dbReference type="ChEBI" id="CHEBI:78530"/>
        <dbReference type="ChEBI" id="CHEBI:456215"/>
        <dbReference type="EC" id="6.1.1.10"/>
    </reaction>
</comment>
<dbReference type="Pfam" id="PF18485">
    <property type="entry name" value="GST_N_5"/>
    <property type="match status" value="1"/>
</dbReference>
<dbReference type="Gene3D" id="1.20.1050.10">
    <property type="match status" value="1"/>
</dbReference>
<dbReference type="Gene3D" id="3.40.30.10">
    <property type="entry name" value="Glutaredoxin"/>
    <property type="match status" value="1"/>
</dbReference>
<evidence type="ECO:0000256" key="4">
    <source>
        <dbReference type="ARBA" id="ARBA00018335"/>
    </source>
</evidence>
<evidence type="ECO:0000256" key="15">
    <source>
        <dbReference type="SAM" id="MobiDB-lite"/>
    </source>
</evidence>
<dbReference type="Pfam" id="PF00458">
    <property type="entry name" value="WHEP-TRS"/>
    <property type="match status" value="2"/>
</dbReference>
<dbReference type="InParanoid" id="A0A1S3HGY8"/>
<feature type="region of interest" description="Disordered" evidence="15">
    <location>
        <begin position="902"/>
        <end position="943"/>
    </location>
</feature>
<dbReference type="AlphaFoldDB" id="A0A1S3HGY8"/>
<keyword evidence="18" id="KW-1185">Reference proteome</keyword>